<dbReference type="RefSeq" id="WP_385876134.1">
    <property type="nucleotide sequence ID" value="NZ_JBHLXE010000027.1"/>
</dbReference>
<organism evidence="1 2">
    <name type="scientific">Thorsellia kenyensis</name>
    <dbReference type="NCBI Taxonomy" id="1549888"/>
    <lineage>
        <taxon>Bacteria</taxon>
        <taxon>Pseudomonadati</taxon>
        <taxon>Pseudomonadota</taxon>
        <taxon>Gammaproteobacteria</taxon>
        <taxon>Enterobacterales</taxon>
        <taxon>Thorselliaceae</taxon>
        <taxon>Thorsellia</taxon>
    </lineage>
</organism>
<comment type="caution">
    <text evidence="1">The sequence shown here is derived from an EMBL/GenBank/DDBJ whole genome shotgun (WGS) entry which is preliminary data.</text>
</comment>
<name>A0ABV6C7X2_9GAMM</name>
<proteinExistence type="predicted"/>
<keyword evidence="2" id="KW-1185">Reference proteome</keyword>
<accession>A0ABV6C7X2</accession>
<dbReference type="EMBL" id="JBHLXE010000027">
    <property type="protein sequence ID" value="MFC0179040.1"/>
    <property type="molecule type" value="Genomic_DNA"/>
</dbReference>
<evidence type="ECO:0000313" key="1">
    <source>
        <dbReference type="EMBL" id="MFC0179040.1"/>
    </source>
</evidence>
<protein>
    <submittedName>
        <fullName evidence="1">Uncharacterized protein</fullName>
    </submittedName>
</protein>
<dbReference type="Proteomes" id="UP001589758">
    <property type="component" value="Unassembled WGS sequence"/>
</dbReference>
<reference evidence="1 2" key="1">
    <citation type="submission" date="2024-09" db="EMBL/GenBank/DDBJ databases">
        <authorList>
            <person name="Sun Q."/>
            <person name="Mori K."/>
        </authorList>
    </citation>
    <scope>NUCLEOTIDE SEQUENCE [LARGE SCALE GENOMIC DNA]</scope>
    <source>
        <strain evidence="1 2">CCM 8545</strain>
    </source>
</reference>
<evidence type="ECO:0000313" key="2">
    <source>
        <dbReference type="Proteomes" id="UP001589758"/>
    </source>
</evidence>
<sequence>MKPIIRRFVCFICDDERPFNIGYKTGVKSAPAALFKRYRRERGLKRQCLTCQNRQKFQRLNTDFGNSARLN</sequence>
<gene>
    <name evidence="1" type="ORF">ACFFIT_02840</name>
</gene>